<gene>
    <name evidence="6" type="ORF">UU35_C0005G0015</name>
</gene>
<name>A0A0G0UI24_9BACT</name>
<dbReference type="EMBL" id="LCAH01000005">
    <property type="protein sequence ID" value="KKR87141.1"/>
    <property type="molecule type" value="Genomic_DNA"/>
</dbReference>
<dbReference type="PANTHER" id="PTHR13610:SF11">
    <property type="entry name" value="METHYLTRANSFERASE DOMAIN-CONTAINING PROTEIN"/>
    <property type="match status" value="1"/>
</dbReference>
<comment type="caution">
    <text evidence="6">The sequence shown here is derived from an EMBL/GenBank/DDBJ whole genome shotgun (WGS) entry which is preliminary data.</text>
</comment>
<protein>
    <recommendedName>
        <fullName evidence="5">Methyltransferase domain-containing protein</fullName>
    </recommendedName>
</protein>
<dbReference type="InterPro" id="IPR026170">
    <property type="entry name" value="FAM173A/B"/>
</dbReference>
<reference evidence="6 7" key="1">
    <citation type="journal article" date="2015" name="Nature">
        <title>rRNA introns, odd ribosomes, and small enigmatic genomes across a large radiation of phyla.</title>
        <authorList>
            <person name="Brown C.T."/>
            <person name="Hug L.A."/>
            <person name="Thomas B.C."/>
            <person name="Sharon I."/>
            <person name="Castelle C.J."/>
            <person name="Singh A."/>
            <person name="Wilkins M.J."/>
            <person name="Williams K.H."/>
            <person name="Banfield J.F."/>
        </authorList>
    </citation>
    <scope>NUCLEOTIDE SEQUENCE [LARGE SCALE GENOMIC DNA]</scope>
</reference>
<sequence length="184" mass="20808">MTTLFLALLIFVQLIFLAVILLVLSFLIFALIGVPWVPTRSKIGRRMYEMVALKPGEIVMDLGCGDGSLLLTAVKEFGAKGIGYEMHPVLCWMARLRARLAGVSSRMEIHCGDFFKKPLPPHVDVIACYLFPQVQAKLEPKFIAMYPPGTRIVSRTFRYPHLPLVHSEHVGSEMIYFYRIPEAK</sequence>
<evidence type="ECO:0000256" key="3">
    <source>
        <dbReference type="ARBA" id="ARBA00022691"/>
    </source>
</evidence>
<dbReference type="GO" id="GO:0032259">
    <property type="term" value="P:methylation"/>
    <property type="evidence" value="ECO:0007669"/>
    <property type="project" value="UniProtKB-KW"/>
</dbReference>
<keyword evidence="3" id="KW-0949">S-adenosyl-L-methionine</keyword>
<dbReference type="Proteomes" id="UP000034616">
    <property type="component" value="Unassembled WGS sequence"/>
</dbReference>
<feature type="domain" description="Methyltransferase" evidence="5">
    <location>
        <begin position="59"/>
        <end position="133"/>
    </location>
</feature>
<evidence type="ECO:0000256" key="2">
    <source>
        <dbReference type="ARBA" id="ARBA00022679"/>
    </source>
</evidence>
<dbReference type="GO" id="GO:0016279">
    <property type="term" value="F:protein-lysine N-methyltransferase activity"/>
    <property type="evidence" value="ECO:0007669"/>
    <property type="project" value="InterPro"/>
</dbReference>
<keyword evidence="4" id="KW-0812">Transmembrane</keyword>
<keyword evidence="2" id="KW-0808">Transferase</keyword>
<dbReference type="Pfam" id="PF13649">
    <property type="entry name" value="Methyltransf_25"/>
    <property type="match status" value="1"/>
</dbReference>
<dbReference type="CDD" id="cd02440">
    <property type="entry name" value="AdoMet_MTases"/>
    <property type="match status" value="1"/>
</dbReference>
<keyword evidence="4" id="KW-1133">Transmembrane helix</keyword>
<evidence type="ECO:0000256" key="1">
    <source>
        <dbReference type="ARBA" id="ARBA00022603"/>
    </source>
</evidence>
<evidence type="ECO:0000313" key="7">
    <source>
        <dbReference type="Proteomes" id="UP000034616"/>
    </source>
</evidence>
<dbReference type="InterPro" id="IPR041698">
    <property type="entry name" value="Methyltransf_25"/>
</dbReference>
<evidence type="ECO:0000313" key="6">
    <source>
        <dbReference type="EMBL" id="KKR87141.1"/>
    </source>
</evidence>
<keyword evidence="1" id="KW-0489">Methyltransferase</keyword>
<evidence type="ECO:0000259" key="5">
    <source>
        <dbReference type="Pfam" id="PF13649"/>
    </source>
</evidence>
<proteinExistence type="predicted"/>
<accession>A0A0G0UI24</accession>
<evidence type="ECO:0000256" key="4">
    <source>
        <dbReference type="SAM" id="Phobius"/>
    </source>
</evidence>
<dbReference type="AlphaFoldDB" id="A0A0G0UI24"/>
<dbReference type="SUPFAM" id="SSF53335">
    <property type="entry name" value="S-adenosyl-L-methionine-dependent methyltransferases"/>
    <property type="match status" value="1"/>
</dbReference>
<organism evidence="6 7">
    <name type="scientific">Candidatus Uhrbacteria bacterium GW2011_GWC2_41_11</name>
    <dbReference type="NCBI Taxonomy" id="1618985"/>
    <lineage>
        <taxon>Bacteria</taxon>
        <taxon>Candidatus Uhriibacteriota</taxon>
    </lineage>
</organism>
<keyword evidence="4" id="KW-0472">Membrane</keyword>
<dbReference type="InterPro" id="IPR029063">
    <property type="entry name" value="SAM-dependent_MTases_sf"/>
</dbReference>
<feature type="transmembrane region" description="Helical" evidence="4">
    <location>
        <begin position="6"/>
        <end position="37"/>
    </location>
</feature>
<dbReference type="PANTHER" id="PTHR13610">
    <property type="entry name" value="METHYLTRANSFERASE DOMAIN-CONTAINING PROTEIN"/>
    <property type="match status" value="1"/>
</dbReference>
<dbReference type="Gene3D" id="3.40.50.150">
    <property type="entry name" value="Vaccinia Virus protein VP39"/>
    <property type="match status" value="1"/>
</dbReference>